<feature type="non-terminal residue" evidence="8">
    <location>
        <position position="1"/>
    </location>
</feature>
<dbReference type="PANTHER" id="PTHR10877">
    <property type="entry name" value="POLYCYSTIN FAMILY MEMBER"/>
    <property type="match status" value="1"/>
</dbReference>
<dbReference type="InterPro" id="IPR051223">
    <property type="entry name" value="Polycystin"/>
</dbReference>
<organism evidence="8">
    <name type="scientific">Graphocephala atropunctata</name>
    <dbReference type="NCBI Taxonomy" id="36148"/>
    <lineage>
        <taxon>Eukaryota</taxon>
        <taxon>Metazoa</taxon>
        <taxon>Ecdysozoa</taxon>
        <taxon>Arthropoda</taxon>
        <taxon>Hexapoda</taxon>
        <taxon>Insecta</taxon>
        <taxon>Pterygota</taxon>
        <taxon>Neoptera</taxon>
        <taxon>Paraneoptera</taxon>
        <taxon>Hemiptera</taxon>
        <taxon>Auchenorrhyncha</taxon>
        <taxon>Membracoidea</taxon>
        <taxon>Cicadellidae</taxon>
        <taxon>Cicadellinae</taxon>
        <taxon>Cicadellini</taxon>
        <taxon>Graphocephala</taxon>
    </lineage>
</organism>
<reference evidence="8" key="1">
    <citation type="submission" date="2015-11" db="EMBL/GenBank/DDBJ databases">
        <title>De novo transcriptome assembly of four potential Pierce s Disease insect vectors from Arizona vineyards.</title>
        <authorList>
            <person name="Tassone E.E."/>
        </authorList>
    </citation>
    <scope>NUCLEOTIDE SEQUENCE</scope>
</reference>
<sequence length="257" mass="30221">VDYRKAIRLRIRNDEIYLLGLIAKRRQSMYTPLPHKLRVKMFQKKLARHNWFTLIDLVMTAYFVVVVSTVISRLWTCYYSTNHQLEKLLTLPHPPSMGAVGFYNITNVDDMEYTLESVLYKTRWYNDLDIVEEGMGERSYWAADVNNKVLGLPKLRQYRVVATDCNTNVITVQDVKCVPSLSEEYRDSTFYEVGWTLVPWAETTRDNSPWIFTYDEFDLPFVRSRLYGRGGYSVTLGPTMYDADAILVEMRENNWQD</sequence>
<comment type="subcellular location">
    <subcellularLocation>
        <location evidence="1">Membrane</location>
        <topology evidence="1">Multi-pass membrane protein</topology>
    </subcellularLocation>
</comment>
<proteinExistence type="inferred from homology"/>
<dbReference type="GO" id="GO:0016020">
    <property type="term" value="C:membrane"/>
    <property type="evidence" value="ECO:0007669"/>
    <property type="project" value="UniProtKB-SubCell"/>
</dbReference>
<keyword evidence="3 6" id="KW-0812">Transmembrane</keyword>
<dbReference type="PANTHER" id="PTHR10877:SF194">
    <property type="entry name" value="LOCATION OF VULVA DEFECTIVE 1"/>
    <property type="match status" value="1"/>
</dbReference>
<dbReference type="EMBL" id="GEBQ01005528">
    <property type="protein sequence ID" value="JAT34449.1"/>
    <property type="molecule type" value="Transcribed_RNA"/>
</dbReference>
<keyword evidence="5 6" id="KW-0472">Membrane</keyword>
<evidence type="ECO:0000256" key="1">
    <source>
        <dbReference type="ARBA" id="ARBA00004141"/>
    </source>
</evidence>
<gene>
    <name evidence="8" type="ORF">g.7139</name>
</gene>
<evidence type="ECO:0000256" key="5">
    <source>
        <dbReference type="ARBA" id="ARBA00023136"/>
    </source>
</evidence>
<evidence type="ECO:0000259" key="7">
    <source>
        <dbReference type="Pfam" id="PF20519"/>
    </source>
</evidence>
<keyword evidence="4 6" id="KW-1133">Transmembrane helix</keyword>
<name>A0A1B6MEX7_9HEMI</name>
<accession>A0A1B6MEX7</accession>
<feature type="non-terminal residue" evidence="8">
    <location>
        <position position="257"/>
    </location>
</feature>
<dbReference type="GO" id="GO:0050982">
    <property type="term" value="P:detection of mechanical stimulus"/>
    <property type="evidence" value="ECO:0007669"/>
    <property type="project" value="TreeGrafter"/>
</dbReference>
<feature type="transmembrane region" description="Helical" evidence="6">
    <location>
        <begin position="51"/>
        <end position="75"/>
    </location>
</feature>
<dbReference type="InterPro" id="IPR046791">
    <property type="entry name" value="Polycystin_dom"/>
</dbReference>
<evidence type="ECO:0000256" key="6">
    <source>
        <dbReference type="SAM" id="Phobius"/>
    </source>
</evidence>
<protein>
    <recommendedName>
        <fullName evidence="7">Polycystin domain-containing protein</fullName>
    </recommendedName>
</protein>
<evidence type="ECO:0000313" key="8">
    <source>
        <dbReference type="EMBL" id="JAT34449.1"/>
    </source>
</evidence>
<feature type="domain" description="Polycystin" evidence="7">
    <location>
        <begin position="136"/>
        <end position="257"/>
    </location>
</feature>
<evidence type="ECO:0000256" key="4">
    <source>
        <dbReference type="ARBA" id="ARBA00022989"/>
    </source>
</evidence>
<dbReference type="GO" id="GO:0005262">
    <property type="term" value="F:calcium channel activity"/>
    <property type="evidence" value="ECO:0007669"/>
    <property type="project" value="TreeGrafter"/>
</dbReference>
<comment type="similarity">
    <text evidence="2">Belongs to the polycystin family.</text>
</comment>
<evidence type="ECO:0000256" key="2">
    <source>
        <dbReference type="ARBA" id="ARBA00007200"/>
    </source>
</evidence>
<dbReference type="AlphaFoldDB" id="A0A1B6MEX7"/>
<evidence type="ECO:0000256" key="3">
    <source>
        <dbReference type="ARBA" id="ARBA00022692"/>
    </source>
</evidence>
<dbReference type="Pfam" id="PF20519">
    <property type="entry name" value="Polycystin_dom"/>
    <property type="match status" value="1"/>
</dbReference>